<evidence type="ECO:0000259" key="4">
    <source>
        <dbReference type="Pfam" id="PF03033"/>
    </source>
</evidence>
<feature type="non-terminal residue" evidence="5">
    <location>
        <position position="142"/>
    </location>
</feature>
<dbReference type="CDD" id="cd03785">
    <property type="entry name" value="GT28_MurG"/>
    <property type="match status" value="1"/>
</dbReference>
<name>A0A382YJ67_9ZZZZ</name>
<dbReference type="InterPro" id="IPR004276">
    <property type="entry name" value="GlycoTrans_28_N"/>
</dbReference>
<dbReference type="PANTHER" id="PTHR21015">
    <property type="entry name" value="UDP-N-ACETYLGLUCOSAMINE--N-ACETYLMURAMYL-(PENTAPEPTIDE) PYROPHOSPHORYL-UNDECAPRENOL N-ACETYLGLUCOSAMINE TRANSFERASE 1"/>
    <property type="match status" value="1"/>
</dbReference>
<protein>
    <recommendedName>
        <fullName evidence="4">Glycosyltransferase family 28 N-terminal domain-containing protein</fullName>
    </recommendedName>
</protein>
<dbReference type="EMBL" id="UINC01176141">
    <property type="protein sequence ID" value="SVD83130.1"/>
    <property type="molecule type" value="Genomic_DNA"/>
</dbReference>
<evidence type="ECO:0000313" key="5">
    <source>
        <dbReference type="EMBL" id="SVD83130.1"/>
    </source>
</evidence>
<sequence>MRSVSDERLGKILIAAGGTGGHVFPAQALAHYLYKLGFQPTLVTDRRGMEFGCDQVGIPCHLVYASPFSRRNWFGILLAAIKSGVGMIQARFLIRQLGPVAAVGFGGYASLPTMLIASHMKLPTVIHESNAVLGRANRLLAS</sequence>
<evidence type="ECO:0000256" key="3">
    <source>
        <dbReference type="SAM" id="Phobius"/>
    </source>
</evidence>
<keyword evidence="2" id="KW-0808">Transferase</keyword>
<feature type="transmembrane region" description="Helical" evidence="3">
    <location>
        <begin position="12"/>
        <end position="34"/>
    </location>
</feature>
<dbReference type="Gene3D" id="3.40.50.2000">
    <property type="entry name" value="Glycogen Phosphorylase B"/>
    <property type="match status" value="1"/>
</dbReference>
<evidence type="ECO:0000256" key="1">
    <source>
        <dbReference type="ARBA" id="ARBA00022676"/>
    </source>
</evidence>
<keyword evidence="3" id="KW-0472">Membrane</keyword>
<gene>
    <name evidence="5" type="ORF">METZ01_LOCUS435984</name>
</gene>
<dbReference type="GO" id="GO:0050511">
    <property type="term" value="F:undecaprenyldiphospho-muramoylpentapeptide beta-N-acetylglucosaminyltransferase activity"/>
    <property type="evidence" value="ECO:0007669"/>
    <property type="project" value="TreeGrafter"/>
</dbReference>
<dbReference type="Pfam" id="PF03033">
    <property type="entry name" value="Glyco_transf_28"/>
    <property type="match status" value="1"/>
</dbReference>
<dbReference type="SUPFAM" id="SSF53756">
    <property type="entry name" value="UDP-Glycosyltransferase/glycogen phosphorylase"/>
    <property type="match status" value="1"/>
</dbReference>
<proteinExistence type="predicted"/>
<feature type="domain" description="Glycosyltransferase family 28 N-terminal" evidence="4">
    <location>
        <begin position="12"/>
        <end position="141"/>
    </location>
</feature>
<accession>A0A382YJ67</accession>
<keyword evidence="1" id="KW-0328">Glycosyltransferase</keyword>
<keyword evidence="3" id="KW-1133">Transmembrane helix</keyword>
<reference evidence="5" key="1">
    <citation type="submission" date="2018-05" db="EMBL/GenBank/DDBJ databases">
        <authorList>
            <person name="Lanie J.A."/>
            <person name="Ng W.-L."/>
            <person name="Kazmierczak K.M."/>
            <person name="Andrzejewski T.M."/>
            <person name="Davidsen T.M."/>
            <person name="Wayne K.J."/>
            <person name="Tettelin H."/>
            <person name="Glass J.I."/>
            <person name="Rusch D."/>
            <person name="Podicherti R."/>
            <person name="Tsui H.-C.T."/>
            <person name="Winkler M.E."/>
        </authorList>
    </citation>
    <scope>NUCLEOTIDE SEQUENCE</scope>
</reference>
<dbReference type="PANTHER" id="PTHR21015:SF22">
    <property type="entry name" value="GLYCOSYLTRANSFERASE"/>
    <property type="match status" value="1"/>
</dbReference>
<organism evidence="5">
    <name type="scientific">marine metagenome</name>
    <dbReference type="NCBI Taxonomy" id="408172"/>
    <lineage>
        <taxon>unclassified sequences</taxon>
        <taxon>metagenomes</taxon>
        <taxon>ecological metagenomes</taxon>
    </lineage>
</organism>
<keyword evidence="3" id="KW-0812">Transmembrane</keyword>
<dbReference type="GO" id="GO:0005975">
    <property type="term" value="P:carbohydrate metabolic process"/>
    <property type="evidence" value="ECO:0007669"/>
    <property type="project" value="InterPro"/>
</dbReference>
<evidence type="ECO:0000256" key="2">
    <source>
        <dbReference type="ARBA" id="ARBA00022679"/>
    </source>
</evidence>
<dbReference type="AlphaFoldDB" id="A0A382YJ67"/>